<organism evidence="1 2">
    <name type="scientific">Amborella trichopoda</name>
    <dbReference type="NCBI Taxonomy" id="13333"/>
    <lineage>
        <taxon>Eukaryota</taxon>
        <taxon>Viridiplantae</taxon>
        <taxon>Streptophyta</taxon>
        <taxon>Embryophyta</taxon>
        <taxon>Tracheophyta</taxon>
        <taxon>Spermatophyta</taxon>
        <taxon>Magnoliopsida</taxon>
        <taxon>Amborellales</taxon>
        <taxon>Amborellaceae</taxon>
        <taxon>Amborella</taxon>
    </lineage>
</organism>
<dbReference type="AlphaFoldDB" id="W1PNC8"/>
<keyword evidence="2" id="KW-1185">Reference proteome</keyword>
<accession>W1PNC8</accession>
<evidence type="ECO:0000313" key="2">
    <source>
        <dbReference type="Proteomes" id="UP000017836"/>
    </source>
</evidence>
<dbReference type="Gramene" id="ERN09206">
    <property type="protein sequence ID" value="ERN09206"/>
    <property type="gene ID" value="AMTR_s00014p00251460"/>
</dbReference>
<gene>
    <name evidence="1" type="ORF">AMTR_s00014p00251460</name>
</gene>
<evidence type="ECO:0000313" key="1">
    <source>
        <dbReference type="EMBL" id="ERN09206.1"/>
    </source>
</evidence>
<dbReference type="Proteomes" id="UP000017836">
    <property type="component" value="Unassembled WGS sequence"/>
</dbReference>
<dbReference type="EMBL" id="KI393051">
    <property type="protein sequence ID" value="ERN09206.1"/>
    <property type="molecule type" value="Genomic_DNA"/>
</dbReference>
<name>W1PNC8_AMBTC</name>
<reference evidence="2" key="1">
    <citation type="journal article" date="2013" name="Science">
        <title>The Amborella genome and the evolution of flowering plants.</title>
        <authorList>
            <consortium name="Amborella Genome Project"/>
        </authorList>
    </citation>
    <scope>NUCLEOTIDE SEQUENCE [LARGE SCALE GENOMIC DNA]</scope>
</reference>
<protein>
    <submittedName>
        <fullName evidence="1">Uncharacterized protein</fullName>
    </submittedName>
</protein>
<proteinExistence type="predicted"/>
<sequence length="146" mass="16345">MAPTTFVVSPNASWHGALVLLTSNLRPIVFRQPWSLLTSDMSIQPCQVNGYGLTCHYVISVSSISLFLTLWRSLGLTKFEVELSLDFWSVRKLMGGLVSDVVWSGTDATRNDVRLLFLLATCSVTEMPSVSCLWVLVGPRWPLRQR</sequence>
<dbReference type="HOGENOM" id="CLU_1940977_0_0_1"/>